<dbReference type="PROSITE" id="PS51084">
    <property type="entry name" value="HIT_2"/>
    <property type="match status" value="1"/>
</dbReference>
<protein>
    <recommendedName>
        <fullName evidence="3">HIT domain-containing protein</fullName>
    </recommendedName>
</protein>
<feature type="domain" description="HIT" evidence="3">
    <location>
        <begin position="1"/>
        <end position="109"/>
    </location>
</feature>
<dbReference type="EMBL" id="BAABKN010000030">
    <property type="protein sequence ID" value="GAA4754133.1"/>
    <property type="molecule type" value="Genomic_DNA"/>
</dbReference>
<sequence length="280" mass="30797">MFCAIVGGSDSNAKIVYRDQQVTAFLPLMPATRGHTLVVPNRHVADLTDITELESRQLGAAIRRTARAVRAAVSPEGMNIIQSTGDVATQTVPHVHFHIVPRWADDRMVLSWPTEAAEDDAAQAETLVLVRSLLPKSTDDVSPDDRRQHLSFIQAIVTRMSQASSSSKTWLLPIITLTYGYAVTKEQFWVAVLGMLAVFVFGLLDANYLKQERAFRKLYDKVASGGDIPTFSLNPSLAGPAGSRVNYWPDWEDIRSWAVAPVYAPLILVGVAIAVWAHCT</sequence>
<reference evidence="5" key="1">
    <citation type="journal article" date="2019" name="Int. J. Syst. Evol. Microbiol.">
        <title>The Global Catalogue of Microorganisms (GCM) 10K type strain sequencing project: providing services to taxonomists for standard genome sequencing and annotation.</title>
        <authorList>
            <consortium name="The Broad Institute Genomics Platform"/>
            <consortium name="The Broad Institute Genome Sequencing Center for Infectious Disease"/>
            <person name="Wu L."/>
            <person name="Ma J."/>
        </authorList>
    </citation>
    <scope>NUCLEOTIDE SEQUENCE [LARGE SCALE GENOMIC DNA]</scope>
    <source>
        <strain evidence="5">JCM 18532</strain>
    </source>
</reference>
<accession>A0ABP8ZEA1</accession>
<dbReference type="InterPro" id="IPR036265">
    <property type="entry name" value="HIT-like_sf"/>
</dbReference>
<dbReference type="InterPro" id="IPR001310">
    <property type="entry name" value="Histidine_triad_HIT"/>
</dbReference>
<dbReference type="Proteomes" id="UP001499882">
    <property type="component" value="Unassembled WGS sequence"/>
</dbReference>
<keyword evidence="2" id="KW-1133">Transmembrane helix</keyword>
<feature type="transmembrane region" description="Helical" evidence="2">
    <location>
        <begin position="257"/>
        <end position="277"/>
    </location>
</feature>
<dbReference type="PANTHER" id="PTHR46648">
    <property type="entry name" value="HIT FAMILY PROTEIN 1"/>
    <property type="match status" value="1"/>
</dbReference>
<evidence type="ECO:0000256" key="1">
    <source>
        <dbReference type="PROSITE-ProRule" id="PRU00464"/>
    </source>
</evidence>
<comment type="caution">
    <text evidence="4">The sequence shown here is derived from an EMBL/GenBank/DDBJ whole genome shotgun (WGS) entry which is preliminary data.</text>
</comment>
<keyword evidence="5" id="KW-1185">Reference proteome</keyword>
<keyword evidence="2" id="KW-0472">Membrane</keyword>
<evidence type="ECO:0000313" key="4">
    <source>
        <dbReference type="EMBL" id="GAA4754133.1"/>
    </source>
</evidence>
<dbReference type="PANTHER" id="PTHR46648:SF1">
    <property type="entry name" value="ADENOSINE 5'-MONOPHOSPHORAMIDASE HNT1"/>
    <property type="match status" value="1"/>
</dbReference>
<dbReference type="Gene3D" id="3.30.428.10">
    <property type="entry name" value="HIT-like"/>
    <property type="match status" value="1"/>
</dbReference>
<proteinExistence type="predicted"/>
<name>A0ABP8ZEA1_9ACTN</name>
<gene>
    <name evidence="4" type="ORF">GCM10023350_44320</name>
</gene>
<evidence type="ECO:0000259" key="3">
    <source>
        <dbReference type="PROSITE" id="PS51084"/>
    </source>
</evidence>
<evidence type="ECO:0000313" key="5">
    <source>
        <dbReference type="Proteomes" id="UP001499882"/>
    </source>
</evidence>
<feature type="short sequence motif" description="Histidine triad motif" evidence="1">
    <location>
        <begin position="94"/>
        <end position="98"/>
    </location>
</feature>
<dbReference type="Pfam" id="PF01230">
    <property type="entry name" value="HIT"/>
    <property type="match status" value="1"/>
</dbReference>
<keyword evidence="2" id="KW-0812">Transmembrane</keyword>
<feature type="transmembrane region" description="Helical" evidence="2">
    <location>
        <begin position="188"/>
        <end position="209"/>
    </location>
</feature>
<organism evidence="4 5">
    <name type="scientific">Nocardioides endophyticus</name>
    <dbReference type="NCBI Taxonomy" id="1353775"/>
    <lineage>
        <taxon>Bacteria</taxon>
        <taxon>Bacillati</taxon>
        <taxon>Actinomycetota</taxon>
        <taxon>Actinomycetes</taxon>
        <taxon>Propionibacteriales</taxon>
        <taxon>Nocardioidaceae</taxon>
        <taxon>Nocardioides</taxon>
    </lineage>
</organism>
<dbReference type="SUPFAM" id="SSF54197">
    <property type="entry name" value="HIT-like"/>
    <property type="match status" value="1"/>
</dbReference>
<evidence type="ECO:0000256" key="2">
    <source>
        <dbReference type="SAM" id="Phobius"/>
    </source>
</evidence>
<dbReference type="InterPro" id="IPR011146">
    <property type="entry name" value="HIT-like"/>
</dbReference>